<organism evidence="2 3">
    <name type="scientific">Thlaspi arvense</name>
    <name type="common">Field penny-cress</name>
    <dbReference type="NCBI Taxonomy" id="13288"/>
    <lineage>
        <taxon>Eukaryota</taxon>
        <taxon>Viridiplantae</taxon>
        <taxon>Streptophyta</taxon>
        <taxon>Embryophyta</taxon>
        <taxon>Tracheophyta</taxon>
        <taxon>Spermatophyta</taxon>
        <taxon>Magnoliopsida</taxon>
        <taxon>eudicotyledons</taxon>
        <taxon>Gunneridae</taxon>
        <taxon>Pentapetalae</taxon>
        <taxon>rosids</taxon>
        <taxon>malvids</taxon>
        <taxon>Brassicales</taxon>
        <taxon>Brassicaceae</taxon>
        <taxon>Thlaspideae</taxon>
        <taxon>Thlaspi</taxon>
    </lineage>
</organism>
<keyword evidence="3" id="KW-1185">Reference proteome</keyword>
<feature type="compositionally biased region" description="Basic residues" evidence="1">
    <location>
        <begin position="119"/>
        <end position="128"/>
    </location>
</feature>
<dbReference type="AlphaFoldDB" id="A0AAU9STW5"/>
<gene>
    <name evidence="2" type="ORF">TAV2_LOCUS18514</name>
</gene>
<feature type="region of interest" description="Disordered" evidence="1">
    <location>
        <begin position="106"/>
        <end position="128"/>
    </location>
</feature>
<sequence length="128" mass="14453">METSLLASSHIKTHFFLINIPSPLSGARVTNQHRLLIKNHNMPLRIKPLSLFFLILLIVCSSSFAKVEGSIQLGGAKMHESFMLHKSDKMEVKKIMSHRKLMFHSTADYDDAGPNPKHDPRRRPGGKP</sequence>
<protein>
    <submittedName>
        <fullName evidence="2">Uncharacterized protein</fullName>
    </submittedName>
</protein>
<evidence type="ECO:0000256" key="1">
    <source>
        <dbReference type="SAM" id="MobiDB-lite"/>
    </source>
</evidence>
<accession>A0AAU9STW5</accession>
<dbReference type="Proteomes" id="UP000836841">
    <property type="component" value="Chromosome 6"/>
</dbReference>
<evidence type="ECO:0000313" key="3">
    <source>
        <dbReference type="Proteomes" id="UP000836841"/>
    </source>
</evidence>
<dbReference type="PANTHER" id="PTHR34467:SF7">
    <property type="entry name" value="TRANSMEMBRANE PROTEIN"/>
    <property type="match status" value="1"/>
</dbReference>
<evidence type="ECO:0000313" key="2">
    <source>
        <dbReference type="EMBL" id="CAH2070101.1"/>
    </source>
</evidence>
<proteinExistence type="predicted"/>
<reference evidence="2 3" key="1">
    <citation type="submission" date="2022-03" db="EMBL/GenBank/DDBJ databases">
        <authorList>
            <person name="Nunn A."/>
            <person name="Chopra R."/>
            <person name="Nunn A."/>
            <person name="Contreras Garrido A."/>
        </authorList>
    </citation>
    <scope>NUCLEOTIDE SEQUENCE [LARGE SCALE GENOMIC DNA]</scope>
</reference>
<dbReference type="EMBL" id="OU466862">
    <property type="protein sequence ID" value="CAH2070101.1"/>
    <property type="molecule type" value="Genomic_DNA"/>
</dbReference>
<name>A0AAU9STW5_THLAR</name>
<dbReference type="PANTHER" id="PTHR34467">
    <property type="entry name" value="TRANSMEMBRANE PROTEIN"/>
    <property type="match status" value="1"/>
</dbReference>